<protein>
    <submittedName>
        <fullName evidence="5">Thioredoxin reductase (NADPH)</fullName>
    </submittedName>
</protein>
<dbReference type="SUPFAM" id="SSF51905">
    <property type="entry name" value="FAD/NAD(P)-binding domain"/>
    <property type="match status" value="1"/>
</dbReference>
<dbReference type="PRINTS" id="PR00368">
    <property type="entry name" value="FADPNR"/>
</dbReference>
<gene>
    <name evidence="5" type="ORF">LX15_006284</name>
</gene>
<evidence type="ECO:0000313" key="5">
    <source>
        <dbReference type="EMBL" id="MCP2262544.1"/>
    </source>
</evidence>
<evidence type="ECO:0000256" key="3">
    <source>
        <dbReference type="ARBA" id="ARBA00048132"/>
    </source>
</evidence>
<name>A0ABT1I416_STRSD</name>
<keyword evidence="6" id="KW-1185">Reference proteome</keyword>
<dbReference type="PRINTS" id="PR00469">
    <property type="entry name" value="PNDRDTASEII"/>
</dbReference>
<organism evidence="5 6">
    <name type="scientific">Streptoalloteichus tenebrarius (strain ATCC 17920 / DSM 40477 / JCM 4838 / CBS 697.72 / NBRC 16177 / NCIMB 11028 / NRRL B-12390 / A12253. 1 / ISP 5477)</name>
    <name type="common">Streptomyces tenebrarius</name>
    <dbReference type="NCBI Taxonomy" id="1933"/>
    <lineage>
        <taxon>Bacteria</taxon>
        <taxon>Bacillati</taxon>
        <taxon>Actinomycetota</taxon>
        <taxon>Actinomycetes</taxon>
        <taxon>Pseudonocardiales</taxon>
        <taxon>Pseudonocardiaceae</taxon>
        <taxon>Streptoalloteichus</taxon>
    </lineage>
</organism>
<reference evidence="5 6" key="1">
    <citation type="submission" date="2022-06" db="EMBL/GenBank/DDBJ databases">
        <title>Genomic Encyclopedia of Archaeal and Bacterial Type Strains, Phase II (KMG-II): from individual species to whole genera.</title>
        <authorList>
            <person name="Goeker M."/>
        </authorList>
    </citation>
    <scope>NUCLEOTIDE SEQUENCE [LARGE SCALE GENOMIC DNA]</scope>
    <source>
        <strain evidence="5 6">DSM 40477</strain>
    </source>
</reference>
<dbReference type="EMBL" id="JAMTCP010000076">
    <property type="protein sequence ID" value="MCP2262544.1"/>
    <property type="molecule type" value="Genomic_DNA"/>
</dbReference>
<evidence type="ECO:0000256" key="1">
    <source>
        <dbReference type="ARBA" id="ARBA00022630"/>
    </source>
</evidence>
<dbReference type="InterPro" id="IPR023753">
    <property type="entry name" value="FAD/NAD-binding_dom"/>
</dbReference>
<keyword evidence="1" id="KW-0285">Flavoprotein</keyword>
<dbReference type="Pfam" id="PF07992">
    <property type="entry name" value="Pyr_redox_2"/>
    <property type="match status" value="1"/>
</dbReference>
<sequence length="316" mass="33669">MKYDVVVVGGGVAGLTAGLVLARARRRVLVVDAGEPRNTPAAHLHNFLSRDGMPPAELLTAGRDEVTAYGGEVIKDRVVGVERDETGGFLVRRANGPDLTARAVLVATGLRDELPEIPGVRERWGRDVVHCPYCHGYEVRDTPIAVLGGDNRPFTLHQASLVRQWSEDVVFFPNRIALTDEERERLAARGVEVVDGEVARLVVAEDRVRGVELGDGRVVARATVFVGPRFVPRDELLRDLGCAVGDNGWVSVDPTGRTSVAGVWAAGNAVDSPAQLVNAASAGSSAAIAINHHLLALEVDQAVAERRGRDGAPAAN</sequence>
<evidence type="ECO:0000259" key="4">
    <source>
        <dbReference type="Pfam" id="PF07992"/>
    </source>
</evidence>
<dbReference type="RefSeq" id="WP_253674756.1">
    <property type="nucleotide sequence ID" value="NZ_JAMTCP010000076.1"/>
</dbReference>
<keyword evidence="2" id="KW-0560">Oxidoreductase</keyword>
<evidence type="ECO:0000256" key="2">
    <source>
        <dbReference type="ARBA" id="ARBA00023002"/>
    </source>
</evidence>
<dbReference type="Proteomes" id="UP001205311">
    <property type="component" value="Unassembled WGS sequence"/>
</dbReference>
<dbReference type="Gene3D" id="3.50.50.60">
    <property type="entry name" value="FAD/NAD(P)-binding domain"/>
    <property type="match status" value="2"/>
</dbReference>
<dbReference type="InterPro" id="IPR050097">
    <property type="entry name" value="Ferredoxin-NADP_redctase_2"/>
</dbReference>
<comment type="caution">
    <text evidence="5">The sequence shown here is derived from an EMBL/GenBank/DDBJ whole genome shotgun (WGS) entry which is preliminary data.</text>
</comment>
<comment type="catalytic activity">
    <reaction evidence="3">
        <text>[thioredoxin]-dithiol + NADP(+) = [thioredoxin]-disulfide + NADPH + H(+)</text>
        <dbReference type="Rhea" id="RHEA:20345"/>
        <dbReference type="Rhea" id="RHEA-COMP:10698"/>
        <dbReference type="Rhea" id="RHEA-COMP:10700"/>
        <dbReference type="ChEBI" id="CHEBI:15378"/>
        <dbReference type="ChEBI" id="CHEBI:29950"/>
        <dbReference type="ChEBI" id="CHEBI:50058"/>
        <dbReference type="ChEBI" id="CHEBI:57783"/>
        <dbReference type="ChEBI" id="CHEBI:58349"/>
        <dbReference type="EC" id="1.8.1.9"/>
    </reaction>
</comment>
<dbReference type="InterPro" id="IPR036188">
    <property type="entry name" value="FAD/NAD-bd_sf"/>
</dbReference>
<evidence type="ECO:0000313" key="6">
    <source>
        <dbReference type="Proteomes" id="UP001205311"/>
    </source>
</evidence>
<feature type="domain" description="FAD/NAD(P)-binding" evidence="4">
    <location>
        <begin position="3"/>
        <end position="283"/>
    </location>
</feature>
<accession>A0ABT1I416</accession>
<dbReference type="PANTHER" id="PTHR48105">
    <property type="entry name" value="THIOREDOXIN REDUCTASE 1-RELATED-RELATED"/>
    <property type="match status" value="1"/>
</dbReference>
<proteinExistence type="predicted"/>